<comment type="caution">
    <text evidence="2">The sequence shown here is derived from an EMBL/GenBank/DDBJ whole genome shotgun (WGS) entry which is preliminary data.</text>
</comment>
<reference evidence="2 3" key="1">
    <citation type="submission" date="2018-11" db="EMBL/GenBank/DDBJ databases">
        <title>Lysobacter cryohumiis sp. nov., isolated from soil in the Tianshan Mountains, Xinjiang, China.</title>
        <authorList>
            <person name="Luo Y."/>
            <person name="Sheng H."/>
        </authorList>
    </citation>
    <scope>NUCLEOTIDE SEQUENCE [LARGE SCALE GENOMIC DNA]</scope>
    <source>
        <strain evidence="2 3">ZS60</strain>
    </source>
</reference>
<name>A0A3M8SLH2_9GAMM</name>
<sequence>MSSRPTADPTWLHAAAPALALAATLCLSNCKDRDPAPESPSGAEKPVQPVATIGPDDALPATAPPATSPAVAFDAASVRESQAWLPPFPLLKPPQGLHDAPMPSNMAGTGFEYMQARGHPMLVEGRVHRARYALSPAGARAWTPEAFARHYAREITALGGIEIGRETPSVTFPPTTCEVCLPHTYLIRQRSRVVWIEVASQADRGELTVVEQAVVDPPH</sequence>
<evidence type="ECO:0000256" key="1">
    <source>
        <dbReference type="SAM" id="MobiDB-lite"/>
    </source>
</evidence>
<gene>
    <name evidence="2" type="ORF">EER27_14865</name>
</gene>
<dbReference type="EMBL" id="RIBS01000009">
    <property type="protein sequence ID" value="RNF82198.1"/>
    <property type="molecule type" value="Genomic_DNA"/>
</dbReference>
<proteinExistence type="predicted"/>
<evidence type="ECO:0000313" key="3">
    <source>
        <dbReference type="Proteomes" id="UP000267049"/>
    </source>
</evidence>
<protein>
    <submittedName>
        <fullName evidence="2">Uncharacterized protein</fullName>
    </submittedName>
</protein>
<dbReference type="AlphaFoldDB" id="A0A3M8SLH2"/>
<feature type="region of interest" description="Disordered" evidence="1">
    <location>
        <begin position="32"/>
        <end position="68"/>
    </location>
</feature>
<accession>A0A3M8SLH2</accession>
<dbReference type="OrthoDB" id="9792021at2"/>
<evidence type="ECO:0000313" key="2">
    <source>
        <dbReference type="EMBL" id="RNF82198.1"/>
    </source>
</evidence>
<dbReference type="Proteomes" id="UP000267049">
    <property type="component" value="Unassembled WGS sequence"/>
</dbReference>
<keyword evidence="3" id="KW-1185">Reference proteome</keyword>
<dbReference type="RefSeq" id="WP_123088925.1">
    <property type="nucleotide sequence ID" value="NZ_RIBS01000009.1"/>
</dbReference>
<organism evidence="2 3">
    <name type="scientific">Montanilutibacter psychrotolerans</name>
    <dbReference type="NCBI Taxonomy" id="1327343"/>
    <lineage>
        <taxon>Bacteria</taxon>
        <taxon>Pseudomonadati</taxon>
        <taxon>Pseudomonadota</taxon>
        <taxon>Gammaproteobacteria</taxon>
        <taxon>Lysobacterales</taxon>
        <taxon>Lysobacteraceae</taxon>
        <taxon>Montanilutibacter</taxon>
    </lineage>
</organism>